<dbReference type="Proteomes" id="UP000794436">
    <property type="component" value="Unassembled WGS sequence"/>
</dbReference>
<keyword evidence="1" id="KW-0812">Transmembrane</keyword>
<evidence type="ECO:0000313" key="2">
    <source>
        <dbReference type="EMBL" id="TMW68192.1"/>
    </source>
</evidence>
<evidence type="ECO:0000313" key="3">
    <source>
        <dbReference type="Proteomes" id="UP000794436"/>
    </source>
</evidence>
<feature type="transmembrane region" description="Helical" evidence="1">
    <location>
        <begin position="78"/>
        <end position="99"/>
    </location>
</feature>
<gene>
    <name evidence="2" type="ORF">Poli38472_007864</name>
</gene>
<accession>A0A8K1FQQ4</accession>
<protein>
    <submittedName>
        <fullName evidence="2">Uncharacterized protein</fullName>
    </submittedName>
</protein>
<dbReference type="EMBL" id="SPLM01000003">
    <property type="protein sequence ID" value="TMW68192.1"/>
    <property type="molecule type" value="Genomic_DNA"/>
</dbReference>
<organism evidence="2 3">
    <name type="scientific">Pythium oligandrum</name>
    <name type="common">Mycoparasitic fungus</name>
    <dbReference type="NCBI Taxonomy" id="41045"/>
    <lineage>
        <taxon>Eukaryota</taxon>
        <taxon>Sar</taxon>
        <taxon>Stramenopiles</taxon>
        <taxon>Oomycota</taxon>
        <taxon>Peronosporomycetes</taxon>
        <taxon>Pythiales</taxon>
        <taxon>Pythiaceae</taxon>
        <taxon>Pythium</taxon>
    </lineage>
</organism>
<feature type="transmembrane region" description="Helical" evidence="1">
    <location>
        <begin position="142"/>
        <end position="162"/>
    </location>
</feature>
<proteinExistence type="predicted"/>
<feature type="transmembrane region" description="Helical" evidence="1">
    <location>
        <begin position="46"/>
        <end position="66"/>
    </location>
</feature>
<keyword evidence="3" id="KW-1185">Reference proteome</keyword>
<sequence length="397" mass="44233">MSVIETEFSATYFAILHRHCHADLLSRHRFLALDTYIASTAYWRKVLVVLVAPLPGLAAAIVPTFFPLQHPRLGPNLGYYAHAFWLMFATSFGTLIHLAEATSIPRDVMSMAEIVVVSALSGVFQCIDFYVVVRFIVYPIPFQLALVATPWIISLGLALVLVLSRKFTHNTIFREALNTYRVCLPIQSIQLIVYPSLSVFYDHVNDTGKVIVILSFPVVKYFMKQLLHRNSKHLGDFHAEVSVSGIEICASLSATSTVMVMGLDVNMGLFSIRVFLDHHGRCLDVPRDEIVATAIRRLHEPRPSPIVPAAASVNSSSRRVSTGGKRKIENEPVVVAARGIADSVERILLVEYFEVIIPVINSGFFLVASLLPSAHYNPRIAPFYQDPHRLRSALQSI</sequence>
<name>A0A8K1FQQ4_PYTOL</name>
<dbReference type="AlphaFoldDB" id="A0A8K1FQQ4"/>
<evidence type="ECO:0000256" key="1">
    <source>
        <dbReference type="SAM" id="Phobius"/>
    </source>
</evidence>
<keyword evidence="1" id="KW-1133">Transmembrane helix</keyword>
<feature type="transmembrane region" description="Helical" evidence="1">
    <location>
        <begin position="111"/>
        <end position="136"/>
    </location>
</feature>
<keyword evidence="1" id="KW-0472">Membrane</keyword>
<comment type="caution">
    <text evidence="2">The sequence shown here is derived from an EMBL/GenBank/DDBJ whole genome shotgun (WGS) entry which is preliminary data.</text>
</comment>
<reference evidence="2" key="1">
    <citation type="submission" date="2019-03" db="EMBL/GenBank/DDBJ databases">
        <title>Long read genome sequence of the mycoparasitic Pythium oligandrum ATCC 38472 isolated from sugarbeet rhizosphere.</title>
        <authorList>
            <person name="Gaulin E."/>
        </authorList>
    </citation>
    <scope>NUCLEOTIDE SEQUENCE</scope>
    <source>
        <strain evidence="2">ATCC 38472_TT</strain>
    </source>
</reference>